<evidence type="ECO:0000313" key="1">
    <source>
        <dbReference type="EMBL" id="PXY88449.1"/>
    </source>
</evidence>
<dbReference type="EMBL" id="QGLO01000011">
    <property type="protein sequence ID" value="PXY88449.1"/>
    <property type="molecule type" value="Genomic_DNA"/>
</dbReference>
<keyword evidence="1" id="KW-0540">Nuclease</keyword>
<accession>A0A2V4DK25</accession>
<protein>
    <submittedName>
        <fullName evidence="1">Restriction endonuclease</fullName>
    </submittedName>
</protein>
<reference evidence="1 2" key="1">
    <citation type="submission" date="2018-05" db="EMBL/GenBank/DDBJ databases">
        <title>Reference genomes for bee gut microbiota database.</title>
        <authorList>
            <person name="Ellegaard K.M."/>
        </authorList>
    </citation>
    <scope>NUCLEOTIDE SEQUENCE [LARGE SCALE GENOMIC DNA]</scope>
    <source>
        <strain evidence="1 2">ESL0172</strain>
    </source>
</reference>
<dbReference type="GO" id="GO:0004519">
    <property type="term" value="F:endonuclease activity"/>
    <property type="evidence" value="ECO:0007669"/>
    <property type="project" value="UniProtKB-KW"/>
</dbReference>
<evidence type="ECO:0000313" key="2">
    <source>
        <dbReference type="Proteomes" id="UP000247673"/>
    </source>
</evidence>
<keyword evidence="2" id="KW-1185">Reference proteome</keyword>
<proteinExistence type="predicted"/>
<organism evidence="1 2">
    <name type="scientific">Gilliamella apis</name>
    <dbReference type="NCBI Taxonomy" id="1970738"/>
    <lineage>
        <taxon>Bacteria</taxon>
        <taxon>Pseudomonadati</taxon>
        <taxon>Pseudomonadota</taxon>
        <taxon>Gammaproteobacteria</taxon>
        <taxon>Orbales</taxon>
        <taxon>Orbaceae</taxon>
        <taxon>Gilliamella</taxon>
    </lineage>
</organism>
<dbReference type="OrthoDB" id="9782445at2"/>
<name>A0A2V4DK25_9GAMM</name>
<gene>
    <name evidence="1" type="ORF">DKK78_11905</name>
</gene>
<comment type="caution">
    <text evidence="1">The sequence shown here is derived from an EMBL/GenBank/DDBJ whole genome shotgun (WGS) entry which is preliminary data.</text>
</comment>
<dbReference type="Proteomes" id="UP000247673">
    <property type="component" value="Unassembled WGS sequence"/>
</dbReference>
<keyword evidence="1" id="KW-0378">Hydrolase</keyword>
<dbReference type="AlphaFoldDB" id="A0A2V4DK25"/>
<sequence length="298" mass="35128">MNRDYPVTDISENNIREQMPEIFNILLIDRTTSTADEINNIIWANDNYSQYNHTAYSPSAQIRPELITGNMAKIIMPRALKPREQQKERTKSKAEVFTPIWVVQKQNDILEKEYANDDLDTYIKRKWLEISCGEAPYMVTRYDMNSGQMIPLQKRVGFVDRKLKRINAEINDKKEWQRFAIKAYQASYGFEWNGDSLLLARENLFYTCCDYYFAKWQEEPLYEFLKNVAEVISYNLFQMDALQQIIPLSEQQASLCDNQLTSFSQENNAQQLLKNHGKRVKIMNWDIGEMIFFGEGDR</sequence>
<keyword evidence="1" id="KW-0255">Endonuclease</keyword>